<feature type="region of interest" description="Disordered" evidence="3">
    <location>
        <begin position="739"/>
        <end position="778"/>
    </location>
</feature>
<name>A0AA39K546_9AGAR</name>
<evidence type="ECO:0000256" key="2">
    <source>
        <dbReference type="PROSITE-ProRule" id="PRU00047"/>
    </source>
</evidence>
<evidence type="ECO:0000256" key="1">
    <source>
        <dbReference type="ARBA" id="ARBA00022664"/>
    </source>
</evidence>
<dbReference type="GO" id="GO:0008270">
    <property type="term" value="F:zinc ion binding"/>
    <property type="evidence" value="ECO:0007669"/>
    <property type="project" value="UniProtKB-KW"/>
</dbReference>
<dbReference type="InterPro" id="IPR001878">
    <property type="entry name" value="Znf_CCHC"/>
</dbReference>
<feature type="compositionally biased region" description="Polar residues" evidence="3">
    <location>
        <begin position="745"/>
        <end position="765"/>
    </location>
</feature>
<feature type="domain" description="CCHC-type" evidence="4">
    <location>
        <begin position="732"/>
        <end position="746"/>
    </location>
</feature>
<dbReference type="GO" id="GO:0006397">
    <property type="term" value="P:mRNA processing"/>
    <property type="evidence" value="ECO:0007669"/>
    <property type="project" value="UniProtKB-KW"/>
</dbReference>
<dbReference type="InterPro" id="IPR032567">
    <property type="entry name" value="RTL1-rel"/>
</dbReference>
<feature type="region of interest" description="Disordered" evidence="3">
    <location>
        <begin position="333"/>
        <end position="441"/>
    </location>
</feature>
<dbReference type="Gene3D" id="4.10.60.10">
    <property type="entry name" value="Zinc finger, CCHC-type"/>
    <property type="match status" value="1"/>
</dbReference>
<dbReference type="SMART" id="SM00343">
    <property type="entry name" value="ZnF_C2HC"/>
    <property type="match status" value="1"/>
</dbReference>
<evidence type="ECO:0000313" key="6">
    <source>
        <dbReference type="Proteomes" id="UP001175226"/>
    </source>
</evidence>
<dbReference type="InterPro" id="IPR036875">
    <property type="entry name" value="Znf_CCHC_sf"/>
</dbReference>
<keyword evidence="1" id="KW-0507">mRNA processing</keyword>
<dbReference type="EMBL" id="JAUEPT010000003">
    <property type="protein sequence ID" value="KAK0453506.1"/>
    <property type="molecule type" value="Genomic_DNA"/>
</dbReference>
<keyword evidence="6" id="KW-1185">Reference proteome</keyword>
<keyword evidence="2" id="KW-0862">Zinc</keyword>
<keyword evidence="2" id="KW-0479">Metal-binding</keyword>
<dbReference type="PROSITE" id="PS50158">
    <property type="entry name" value="ZF_CCHC"/>
    <property type="match status" value="1"/>
</dbReference>
<dbReference type="InterPro" id="IPR005162">
    <property type="entry name" value="Retrotrans_gag_dom"/>
</dbReference>
<dbReference type="Pfam" id="PF03732">
    <property type="entry name" value="Retrotrans_gag"/>
    <property type="match status" value="1"/>
</dbReference>
<gene>
    <name evidence="5" type="ORF">EV421DRAFT_1956368</name>
</gene>
<reference evidence="5" key="1">
    <citation type="submission" date="2023-06" db="EMBL/GenBank/DDBJ databases">
        <authorList>
            <consortium name="Lawrence Berkeley National Laboratory"/>
            <person name="Ahrendt S."/>
            <person name="Sahu N."/>
            <person name="Indic B."/>
            <person name="Wong-Bajracharya J."/>
            <person name="Merenyi Z."/>
            <person name="Ke H.-M."/>
            <person name="Monk M."/>
            <person name="Kocsube S."/>
            <person name="Drula E."/>
            <person name="Lipzen A."/>
            <person name="Balint B."/>
            <person name="Henrissat B."/>
            <person name="Andreopoulos B."/>
            <person name="Martin F.M."/>
            <person name="Harder C.B."/>
            <person name="Rigling D."/>
            <person name="Ford K.L."/>
            <person name="Foster G.D."/>
            <person name="Pangilinan J."/>
            <person name="Papanicolaou A."/>
            <person name="Barry K."/>
            <person name="LaButti K."/>
            <person name="Viragh M."/>
            <person name="Koriabine M."/>
            <person name="Yan M."/>
            <person name="Riley R."/>
            <person name="Champramary S."/>
            <person name="Plett K.L."/>
            <person name="Tsai I.J."/>
            <person name="Slot J."/>
            <person name="Sipos G."/>
            <person name="Plett J."/>
            <person name="Nagy L.G."/>
            <person name="Grigoriev I.V."/>
        </authorList>
    </citation>
    <scope>NUCLEOTIDE SEQUENCE</scope>
    <source>
        <strain evidence="5">FPL87.14</strain>
    </source>
</reference>
<keyword evidence="2" id="KW-0863">Zinc-finger</keyword>
<feature type="region of interest" description="Disordered" evidence="3">
    <location>
        <begin position="674"/>
        <end position="723"/>
    </location>
</feature>
<evidence type="ECO:0000259" key="4">
    <source>
        <dbReference type="PROSITE" id="PS50158"/>
    </source>
</evidence>
<evidence type="ECO:0000256" key="3">
    <source>
        <dbReference type="SAM" id="MobiDB-lite"/>
    </source>
</evidence>
<evidence type="ECO:0000313" key="5">
    <source>
        <dbReference type="EMBL" id="KAK0453506.1"/>
    </source>
</evidence>
<dbReference type="SUPFAM" id="SSF57756">
    <property type="entry name" value="Retrovirus zinc finger-like domains"/>
    <property type="match status" value="1"/>
</dbReference>
<feature type="compositionally biased region" description="Low complexity" evidence="3">
    <location>
        <begin position="227"/>
        <end position="238"/>
    </location>
</feature>
<feature type="compositionally biased region" description="Low complexity" evidence="3">
    <location>
        <begin position="157"/>
        <end position="186"/>
    </location>
</feature>
<feature type="compositionally biased region" description="Low complexity" evidence="3">
    <location>
        <begin position="80"/>
        <end position="91"/>
    </location>
</feature>
<feature type="compositionally biased region" description="Low complexity" evidence="3">
    <location>
        <begin position="688"/>
        <end position="713"/>
    </location>
</feature>
<dbReference type="Proteomes" id="UP001175226">
    <property type="component" value="Unassembled WGS sequence"/>
</dbReference>
<feature type="region of interest" description="Disordered" evidence="3">
    <location>
        <begin position="1"/>
        <end position="273"/>
    </location>
</feature>
<proteinExistence type="predicted"/>
<dbReference type="AlphaFoldDB" id="A0AA39K546"/>
<feature type="compositionally biased region" description="Polar residues" evidence="3">
    <location>
        <begin position="1"/>
        <end position="11"/>
    </location>
</feature>
<feature type="compositionally biased region" description="Basic and acidic residues" evidence="3">
    <location>
        <begin position="768"/>
        <end position="778"/>
    </location>
</feature>
<feature type="compositionally biased region" description="Basic and acidic residues" evidence="3">
    <location>
        <begin position="410"/>
        <end position="423"/>
    </location>
</feature>
<feature type="compositionally biased region" description="Pro residues" evidence="3">
    <location>
        <begin position="69"/>
        <end position="79"/>
    </location>
</feature>
<dbReference type="GO" id="GO:0003676">
    <property type="term" value="F:nucleic acid binding"/>
    <property type="evidence" value="ECO:0007669"/>
    <property type="project" value="InterPro"/>
</dbReference>
<dbReference type="PANTHER" id="PTHR15503:SF22">
    <property type="entry name" value="TRANSPOSON TY3-I GAG POLYPROTEIN"/>
    <property type="match status" value="1"/>
</dbReference>
<sequence>MSQTHSESGKAQSPSLPSLNPSPQQGPPSASRTSDKREDTSSMKSTKRSLRSRIPFFRKKGSTTSLPEEPSPPSSPAPSSPSESPEYLSSSGLTAKPVMSTDPTLPPTPSMNVPTPHTPRDRSSVDPSPPSPTYDELLQQIALLQQRKNLRDSPRETTSSPNLPPTTTSWNEPSSVTAPSLSSTSAQVAHNWRESQRPSIGSDRPPPEQRPTPSTRSKQRATISVLSMSQSGSSDTDSIAPSRSDKSSQESLSLHGWRPEPTPDITTPESRERDFMSIWRSRRALIPTEATWTHSEEGQAWMQADPAEQEDIISYCADVQAVSLFNNLHPLHPYKTPEPYRSRFPKPPPPRPLPLASHEPRRRRRPASPQIHKQTQGMYLGPGRVQAGSGGAGASTSKPMDNDDDDDDDDKKNDGKKPEKPAEPWKPGTGFFRGDPPPGLFSDPVARDKERWSIPGAPNKFDPSQDPPNPVGAMADDAPWLGCKPDLARKPNPFIGDSDDIDRFITDCQVYFQVYSAYLWLDSYRVAFAASYFEGRAKDWWTMQLADLYSNSRGKYRFPTWYAFKQAVEKKFSDPGVEEKHKVDMYALRMTGTMTATEYLQELEKLAKKAKLQNDTGDRGHMVTALRQGVPASYTTIIANMGVNIPVGYEQWGERIILMNEERQRKQAFDLMGKMYQPRSPPPPKTNPPYAGASKGSSGATTSSADKTTASGTTYGGRGRPMDIDAVKSGNCFRCGKKGHISKNCPLQSWNKGKQEVRASTTEPSGSKIEEVKDDAGK</sequence>
<organism evidence="5 6">
    <name type="scientific">Armillaria borealis</name>
    <dbReference type="NCBI Taxonomy" id="47425"/>
    <lineage>
        <taxon>Eukaryota</taxon>
        <taxon>Fungi</taxon>
        <taxon>Dikarya</taxon>
        <taxon>Basidiomycota</taxon>
        <taxon>Agaricomycotina</taxon>
        <taxon>Agaricomycetes</taxon>
        <taxon>Agaricomycetidae</taxon>
        <taxon>Agaricales</taxon>
        <taxon>Marasmiineae</taxon>
        <taxon>Physalacriaceae</taxon>
        <taxon>Armillaria</taxon>
    </lineage>
</organism>
<feature type="compositionally biased region" description="Low complexity" evidence="3">
    <location>
        <begin position="12"/>
        <end position="29"/>
    </location>
</feature>
<dbReference type="Pfam" id="PF00098">
    <property type="entry name" value="zf-CCHC"/>
    <property type="match status" value="1"/>
</dbReference>
<accession>A0AA39K546</accession>
<dbReference type="PANTHER" id="PTHR15503">
    <property type="entry name" value="LDOC1 RELATED"/>
    <property type="match status" value="1"/>
</dbReference>
<comment type="caution">
    <text evidence="5">The sequence shown here is derived from an EMBL/GenBank/DDBJ whole genome shotgun (WGS) entry which is preliminary data.</text>
</comment>
<protein>
    <recommendedName>
        <fullName evidence="4">CCHC-type domain-containing protein</fullName>
    </recommendedName>
</protein>
<feature type="compositionally biased region" description="Polar residues" evidence="3">
    <location>
        <begin position="211"/>
        <end position="226"/>
    </location>
</feature>
<feature type="compositionally biased region" description="Basic residues" evidence="3">
    <location>
        <begin position="45"/>
        <end position="61"/>
    </location>
</feature>